<evidence type="ECO:0000256" key="3">
    <source>
        <dbReference type="ARBA" id="ARBA00022741"/>
    </source>
</evidence>
<comment type="similarity">
    <text evidence="9">Belongs to the carbohydrate kinase PfkB family. Ribokinase subfamily.</text>
</comment>
<keyword evidence="7 9" id="KW-0630">Potassium</keyword>
<evidence type="ECO:0000256" key="6">
    <source>
        <dbReference type="ARBA" id="ARBA00022842"/>
    </source>
</evidence>
<feature type="binding site" evidence="9">
    <location>
        <position position="664"/>
    </location>
    <ligand>
        <name>K(+)</name>
        <dbReference type="ChEBI" id="CHEBI:29103"/>
    </ligand>
</feature>
<evidence type="ECO:0000256" key="5">
    <source>
        <dbReference type="ARBA" id="ARBA00022840"/>
    </source>
</evidence>
<accession>F1T3G2</accession>
<dbReference type="SUPFAM" id="SSF47413">
    <property type="entry name" value="lambda repressor-like DNA-binding domains"/>
    <property type="match status" value="1"/>
</dbReference>
<comment type="caution">
    <text evidence="9">Lacks conserved residue(s) required for the propagation of feature annotation.</text>
</comment>
<dbReference type="PANTHER" id="PTHR10584:SF166">
    <property type="entry name" value="RIBOKINASE"/>
    <property type="match status" value="1"/>
</dbReference>
<dbReference type="HAMAP" id="MF_01987">
    <property type="entry name" value="Ribokinase"/>
    <property type="match status" value="1"/>
</dbReference>
<dbReference type="GO" id="GO:0005737">
    <property type="term" value="C:cytoplasm"/>
    <property type="evidence" value="ECO:0007669"/>
    <property type="project" value="UniProtKB-SubCell"/>
</dbReference>
<dbReference type="PROSITE" id="PS00356">
    <property type="entry name" value="HTH_LACI_1"/>
    <property type="match status" value="1"/>
</dbReference>
<dbReference type="GO" id="GO:0003677">
    <property type="term" value="F:DNA binding"/>
    <property type="evidence" value="ECO:0007669"/>
    <property type="project" value="InterPro"/>
</dbReference>
<comment type="function">
    <text evidence="9">Catalyzes the phosphorylation of ribose at O-5 in a reaction requiring ATP and magnesium. The resulting D-ribose-5-phosphate can then be used either for sythesis of nucleotides, histidine, and tryptophan, or as a component of the pentose phosphate pathway.</text>
</comment>
<dbReference type="UniPathway" id="UPA00916">
    <property type="reaction ID" value="UER00889"/>
</dbReference>
<dbReference type="EC" id="2.7.1.15" evidence="9"/>
<evidence type="ECO:0000313" key="12">
    <source>
        <dbReference type="Proteomes" id="UP000005947"/>
    </source>
</evidence>
<dbReference type="AlphaFoldDB" id="F1T3G2"/>
<dbReference type="eggNOG" id="COG1609">
    <property type="taxonomic scope" value="Bacteria"/>
</dbReference>
<sequence>MNIKDIARLAGVSPTTVSKILNRKDQNISSQTRTVVLDTIKKYHYTPYARITAQRNTWLVGVCVRETKENMRLVSGIIETLQKHHISTLVVYTSEKSREEQSITELIQSNISALIWEPLNTMQTPTNTTIDNLCAKHDIEVLKLGKDGGKQNYSIDFETLAHDLSAELILAGHRHIACLTNKETPRAFIQGYASILFQRKIMLAEQNCYTSVCNELLQALVNGDITAVVCASWQQAQDLRTQLYTLHIQAPQDFSLVCLQSDAEYALQSADEQTQIDTGAANTNGCASVVYSYLNTPISAYSISYKDFGTYIAQQLQIANQSVVDTDGCARKQDTASDAVFNFIPTHNALTTRASIASPQNNQHERIVIVGSINIDTQLLVDHIPDAGSTVTTTTSHISVGGKGLNYAIGVAKLAHKAVLIGNIGDDSESSMIYKELSRWNIDTKGVVRTKDEQTGKAYICVDKQGASTITILTGANSKLCAQDIIERKHLFKNASLCLIPSEVPLDAAEQACKEAKRQGAQVIFKPVALTEFPKRMAAYIDYIIPNEHELAALCYALKNCAQAHTPHRDDRSAKKAQNALIDHAHMLLNLGIPHVIVTRGEKGCDYFSASSHIHTPSHAFKTIDTTGASDAFICAFATSLLSNDTVERALDDACYAAGYSTTRPGVVQALIDAQTLELYRERHIDTKQNA</sequence>
<dbReference type="PANTHER" id="PTHR10584">
    <property type="entry name" value="SUGAR KINASE"/>
    <property type="match status" value="1"/>
</dbReference>
<feature type="binding site" evidence="9">
    <location>
        <begin position="599"/>
        <end position="604"/>
    </location>
    <ligand>
        <name>ATP</name>
        <dbReference type="ChEBI" id="CHEBI:30616"/>
    </ligand>
</feature>
<feature type="binding site" evidence="9">
    <location>
        <position position="666"/>
    </location>
    <ligand>
        <name>K(+)</name>
        <dbReference type="ChEBI" id="CHEBI:29103"/>
    </ligand>
</feature>
<evidence type="ECO:0000313" key="11">
    <source>
        <dbReference type="EMBL" id="EGF23256.1"/>
    </source>
</evidence>
<dbReference type="SUPFAM" id="SSF53822">
    <property type="entry name" value="Periplasmic binding protein-like I"/>
    <property type="match status" value="1"/>
</dbReference>
<feature type="binding site" evidence="9">
    <location>
        <position position="547"/>
    </location>
    <ligand>
        <name>ATP</name>
        <dbReference type="ChEBI" id="CHEBI:30616"/>
    </ligand>
</feature>
<keyword evidence="9" id="KW-0963">Cytoplasm</keyword>
<keyword evidence="6 9" id="KW-0460">Magnesium</keyword>
<evidence type="ECO:0000256" key="1">
    <source>
        <dbReference type="ARBA" id="ARBA00022679"/>
    </source>
</evidence>
<dbReference type="OrthoDB" id="3180992at2"/>
<dbReference type="GO" id="GO:0006355">
    <property type="term" value="P:regulation of DNA-templated transcription"/>
    <property type="evidence" value="ECO:0007669"/>
    <property type="project" value="InterPro"/>
</dbReference>
<feature type="binding site" evidence="9">
    <location>
        <position position="627"/>
    </location>
    <ligand>
        <name>K(+)</name>
        <dbReference type="ChEBI" id="CHEBI:29103"/>
    </ligand>
</feature>
<dbReference type="InterPro" id="IPR011611">
    <property type="entry name" value="PfkB_dom"/>
</dbReference>
<gene>
    <name evidence="9" type="primary">rbsK</name>
    <name evidence="11" type="ORF">HMPREF0091_10203</name>
</gene>
<protein>
    <recommendedName>
        <fullName evidence="9">Ribokinase</fullName>
        <shortName evidence="9">RK</shortName>
        <ecNumber evidence="9">2.7.1.15</ecNumber>
    </recommendedName>
</protein>
<dbReference type="InterPro" id="IPR010982">
    <property type="entry name" value="Lambda_DNA-bd_dom_sf"/>
</dbReference>
<dbReference type="InterPro" id="IPR002139">
    <property type="entry name" value="Ribo/fructo_kinase"/>
</dbReference>
<dbReference type="InterPro" id="IPR000843">
    <property type="entry name" value="HTH_LacI"/>
</dbReference>
<keyword evidence="5 9" id="KW-0067">ATP-binding</keyword>
<dbReference type="GeneID" id="93210960"/>
<feature type="binding site" evidence="9">
    <location>
        <position position="625"/>
    </location>
    <ligand>
        <name>K(+)</name>
        <dbReference type="ChEBI" id="CHEBI:29103"/>
    </ligand>
</feature>
<dbReference type="GO" id="GO:0046872">
    <property type="term" value="F:metal ion binding"/>
    <property type="evidence" value="ECO:0007669"/>
    <property type="project" value="UniProtKB-KW"/>
</dbReference>
<dbReference type="EMBL" id="ACGK02000001">
    <property type="protein sequence ID" value="EGF23256.1"/>
    <property type="molecule type" value="Genomic_DNA"/>
</dbReference>
<dbReference type="GO" id="GO:0005524">
    <property type="term" value="F:ATP binding"/>
    <property type="evidence" value="ECO:0007669"/>
    <property type="project" value="UniProtKB-UniRule"/>
</dbReference>
<dbReference type="GO" id="GO:0004747">
    <property type="term" value="F:ribokinase activity"/>
    <property type="evidence" value="ECO:0007669"/>
    <property type="project" value="UniProtKB-UniRule"/>
</dbReference>
<reference evidence="11 12" key="1">
    <citation type="submission" date="2011-02" db="EMBL/GenBank/DDBJ databases">
        <authorList>
            <person name="Muzny D."/>
            <person name="Qin X."/>
            <person name="Buhay C."/>
            <person name="Dugan-Rocha S."/>
            <person name="Ding Y."/>
            <person name="Chen G."/>
            <person name="Hawes A."/>
            <person name="Holder M."/>
            <person name="Jhangiani S."/>
            <person name="Johnson A."/>
            <person name="Khan Z."/>
            <person name="Li Z."/>
            <person name="Liu W."/>
            <person name="Liu X."/>
            <person name="Perez L."/>
            <person name="Shen H."/>
            <person name="Wang Q."/>
            <person name="Watt J."/>
            <person name="Xi L."/>
            <person name="Xin Y."/>
            <person name="Zhou J."/>
            <person name="Deng J."/>
            <person name="Jiang H."/>
            <person name="Liu Y."/>
            <person name="Qu J."/>
            <person name="Song X.-Z."/>
            <person name="Zhang L."/>
            <person name="Villasana D."/>
            <person name="Johnson A."/>
            <person name="Liu J."/>
            <person name="Liyanage D."/>
            <person name="Lorensuhewa L."/>
            <person name="Robinson T."/>
            <person name="Song A."/>
            <person name="Song B.-B."/>
            <person name="Dinh H."/>
            <person name="Thornton R."/>
            <person name="Coyle M."/>
            <person name="Francisco L."/>
            <person name="Jackson L."/>
            <person name="Javaid M."/>
            <person name="Korchina V."/>
            <person name="Kovar C."/>
            <person name="Mata R."/>
            <person name="Mathew T."/>
            <person name="Ngo R."/>
            <person name="Nguyen L."/>
            <person name="Nguyen N."/>
            <person name="Okwuonu G."/>
            <person name="Ongeri F."/>
            <person name="Pham C."/>
            <person name="Simmons D."/>
            <person name="Wilczek-Boney K."/>
            <person name="Hale W."/>
            <person name="Jakkamsetti A."/>
            <person name="Pham P."/>
            <person name="Ruth R."/>
            <person name="San Lucas F."/>
            <person name="Warren J."/>
            <person name="Zhang J."/>
            <person name="Zhao Z."/>
            <person name="Zhou C."/>
            <person name="Zhu D."/>
            <person name="Lee S."/>
            <person name="Bess C."/>
            <person name="Blankenburg K."/>
            <person name="Forbes L."/>
            <person name="Fu Q."/>
            <person name="Gubbala S."/>
            <person name="Hirani K."/>
            <person name="Jayaseelan J.C."/>
            <person name="Lara F."/>
            <person name="Munidasa M."/>
            <person name="Palculict T."/>
            <person name="Patil S."/>
            <person name="Pu L.-L."/>
            <person name="Saada N."/>
            <person name="Tang L."/>
            <person name="Weissenberger G."/>
            <person name="Zhu Y."/>
            <person name="Hemphill L."/>
            <person name="Shang Y."/>
            <person name="Youmans B."/>
            <person name="Ayvaz T."/>
            <person name="Ross M."/>
            <person name="Santibanez J."/>
            <person name="Aqrawi P."/>
            <person name="Gross S."/>
            <person name="Joshi V."/>
            <person name="Fowler G."/>
            <person name="Nazareth L."/>
            <person name="Reid J."/>
            <person name="Worley K."/>
            <person name="Petrosino J."/>
            <person name="Highlander S."/>
            <person name="Gibbs R."/>
        </authorList>
    </citation>
    <scope>NUCLEOTIDE SEQUENCE [LARGE SCALE GENOMIC DNA]</scope>
    <source>
        <strain evidence="11 12">DSM 15829</strain>
    </source>
</reference>
<comment type="pathway">
    <text evidence="9">Carbohydrate metabolism; D-ribose degradation; D-ribose 5-phosphate from beta-D-ribopyranose: step 2/2.</text>
</comment>
<dbReference type="Gene3D" id="3.40.50.2300">
    <property type="match status" value="2"/>
</dbReference>
<keyword evidence="3 9" id="KW-0547">Nucleotide-binding</keyword>
<dbReference type="CDD" id="cd01392">
    <property type="entry name" value="HTH_LacI"/>
    <property type="match status" value="1"/>
</dbReference>
<organism evidence="11 12">
    <name type="scientific">Fannyhessea vaginae DSM 15829</name>
    <dbReference type="NCBI Taxonomy" id="525256"/>
    <lineage>
        <taxon>Bacteria</taxon>
        <taxon>Bacillati</taxon>
        <taxon>Actinomycetota</taxon>
        <taxon>Coriobacteriia</taxon>
        <taxon>Coriobacteriales</taxon>
        <taxon>Atopobiaceae</taxon>
        <taxon>Fannyhessea</taxon>
    </lineage>
</organism>
<keyword evidence="4 9" id="KW-0418">Kinase</keyword>
<evidence type="ECO:0000256" key="2">
    <source>
        <dbReference type="ARBA" id="ARBA00022723"/>
    </source>
</evidence>
<dbReference type="PRINTS" id="PR00036">
    <property type="entry name" value="HTHLACI"/>
</dbReference>
<evidence type="ECO:0000259" key="10">
    <source>
        <dbReference type="PROSITE" id="PS50932"/>
    </source>
</evidence>
<keyword evidence="8 9" id="KW-0119">Carbohydrate metabolism</keyword>
<dbReference type="InterPro" id="IPR029056">
    <property type="entry name" value="Ribokinase-like"/>
</dbReference>
<name>F1T3G2_9ACTN</name>
<feature type="domain" description="HTH lacI-type" evidence="10">
    <location>
        <begin position="1"/>
        <end position="54"/>
    </location>
</feature>
<feature type="active site" description="Proton acceptor" evidence="9">
    <location>
        <position position="631"/>
    </location>
</feature>
<dbReference type="Gene3D" id="3.40.1190.20">
    <property type="match status" value="1"/>
</dbReference>
<feature type="binding site" evidence="9">
    <location>
        <position position="503"/>
    </location>
    <ligand>
        <name>substrate</name>
    </ligand>
</feature>
<dbReference type="Proteomes" id="UP000005947">
    <property type="component" value="Unassembled WGS sequence"/>
</dbReference>
<feature type="binding site" evidence="9">
    <location>
        <begin position="374"/>
        <end position="376"/>
    </location>
    <ligand>
        <name>substrate</name>
    </ligand>
</feature>
<dbReference type="RefSeq" id="WP_006302314.1">
    <property type="nucleotide sequence ID" value="NZ_ACGK02000001.1"/>
</dbReference>
<dbReference type="Pfam" id="PF00294">
    <property type="entry name" value="PfkB"/>
    <property type="match status" value="1"/>
</dbReference>
<feature type="binding site" evidence="9">
    <location>
        <position position="661"/>
    </location>
    <ligand>
        <name>K(+)</name>
        <dbReference type="ChEBI" id="CHEBI:29103"/>
    </ligand>
</feature>
<comment type="cofactor">
    <cofactor evidence="9">
        <name>Mg(2+)</name>
        <dbReference type="ChEBI" id="CHEBI:18420"/>
    </cofactor>
    <text evidence="9">Requires a divalent cation, most likely magnesium in vivo, as an electrophilic catalyst to aid phosphoryl group transfer. It is the chelate of the metal and the nucleotide that is the actual substrate.</text>
</comment>
<evidence type="ECO:0000256" key="8">
    <source>
        <dbReference type="ARBA" id="ARBA00023277"/>
    </source>
</evidence>
<dbReference type="CDD" id="cd01174">
    <property type="entry name" value="ribokinase"/>
    <property type="match status" value="1"/>
</dbReference>
<keyword evidence="1 9" id="KW-0808">Transferase</keyword>
<dbReference type="Pfam" id="PF00356">
    <property type="entry name" value="LacI"/>
    <property type="match status" value="1"/>
</dbReference>
<proteinExistence type="inferred from homology"/>
<evidence type="ECO:0000256" key="4">
    <source>
        <dbReference type="ARBA" id="ARBA00022777"/>
    </source>
</evidence>
<feature type="binding site" evidence="9">
    <location>
        <position position="631"/>
    </location>
    <ligand>
        <name>substrate</name>
    </ligand>
</feature>
<dbReference type="SMART" id="SM00354">
    <property type="entry name" value="HTH_LACI"/>
    <property type="match status" value="1"/>
</dbReference>
<feature type="binding site" evidence="9">
    <location>
        <begin position="402"/>
        <end position="406"/>
    </location>
    <ligand>
        <name>substrate</name>
    </ligand>
</feature>
<evidence type="ECO:0000256" key="7">
    <source>
        <dbReference type="ARBA" id="ARBA00022958"/>
    </source>
</evidence>
<keyword evidence="12" id="KW-1185">Reference proteome</keyword>
<comment type="subcellular location">
    <subcellularLocation>
        <location evidence="9">Cytoplasm</location>
    </subcellularLocation>
</comment>
<dbReference type="InterPro" id="IPR028082">
    <property type="entry name" value="Peripla_BP_I"/>
</dbReference>
<comment type="caution">
    <text evidence="11">The sequence shown here is derived from an EMBL/GenBank/DDBJ whole genome shotgun (WGS) entry which is preliminary data.</text>
</comment>
<dbReference type="PROSITE" id="PS50932">
    <property type="entry name" value="HTH_LACI_2"/>
    <property type="match status" value="1"/>
</dbReference>
<dbReference type="SUPFAM" id="SSF53613">
    <property type="entry name" value="Ribokinase-like"/>
    <property type="match status" value="1"/>
</dbReference>
<comment type="catalytic activity">
    <reaction evidence="9">
        <text>D-ribose + ATP = D-ribose 5-phosphate + ADP + H(+)</text>
        <dbReference type="Rhea" id="RHEA:13697"/>
        <dbReference type="ChEBI" id="CHEBI:15378"/>
        <dbReference type="ChEBI" id="CHEBI:30616"/>
        <dbReference type="ChEBI" id="CHEBI:47013"/>
        <dbReference type="ChEBI" id="CHEBI:78346"/>
        <dbReference type="ChEBI" id="CHEBI:456216"/>
        <dbReference type="EC" id="2.7.1.15"/>
    </reaction>
</comment>
<dbReference type="eggNOG" id="COG0524">
    <property type="taxonomic scope" value="Bacteria"/>
</dbReference>
<dbReference type="GO" id="GO:0019303">
    <property type="term" value="P:D-ribose catabolic process"/>
    <property type="evidence" value="ECO:0007669"/>
    <property type="project" value="UniProtKB-UniRule"/>
</dbReference>
<dbReference type="PRINTS" id="PR00990">
    <property type="entry name" value="RIBOKINASE"/>
</dbReference>
<evidence type="ECO:0000256" key="9">
    <source>
        <dbReference type="HAMAP-Rule" id="MF_01987"/>
    </source>
</evidence>
<keyword evidence="2 9" id="KW-0479">Metal-binding</keyword>
<comment type="activity regulation">
    <text evidence="9">Activated by a monovalent cation that binds near, but not in, the active site. The most likely occupant of the site in vivo is potassium. Ion binding induces a conformational change that may alter substrate affinity.</text>
</comment>
<comment type="subunit">
    <text evidence="9">Homodimer.</text>
</comment>
<dbReference type="InterPro" id="IPR011877">
    <property type="entry name" value="Ribokinase"/>
</dbReference>
<dbReference type="Gene3D" id="1.10.260.40">
    <property type="entry name" value="lambda repressor-like DNA-binding domains"/>
    <property type="match status" value="1"/>
</dbReference>